<evidence type="ECO:0000313" key="3">
    <source>
        <dbReference type="Proteomes" id="UP000254072"/>
    </source>
</evidence>
<protein>
    <submittedName>
        <fullName evidence="2">Transposase and inactivated derivatives</fullName>
    </submittedName>
</protein>
<gene>
    <name evidence="2" type="ORF">NCTC11157_00849</name>
</gene>
<proteinExistence type="predicted"/>
<feature type="domain" description="Transposase IS200-like" evidence="1">
    <location>
        <begin position="17"/>
        <end position="142"/>
    </location>
</feature>
<dbReference type="InterPro" id="IPR036515">
    <property type="entry name" value="Transposase_17_sf"/>
</dbReference>
<dbReference type="Pfam" id="PF01797">
    <property type="entry name" value="Y1_Tnp"/>
    <property type="match status" value="1"/>
</dbReference>
<name>A0A379DXB8_9BACT</name>
<dbReference type="Proteomes" id="UP000254072">
    <property type="component" value="Unassembled WGS sequence"/>
</dbReference>
<dbReference type="GO" id="GO:0006313">
    <property type="term" value="P:DNA transposition"/>
    <property type="evidence" value="ECO:0007669"/>
    <property type="project" value="InterPro"/>
</dbReference>
<dbReference type="Gene3D" id="3.30.70.1290">
    <property type="entry name" value="Transposase IS200-like"/>
    <property type="match status" value="1"/>
</dbReference>
<evidence type="ECO:0000313" key="2">
    <source>
        <dbReference type="EMBL" id="SUB85127.1"/>
    </source>
</evidence>
<evidence type="ECO:0000259" key="1">
    <source>
        <dbReference type="SMART" id="SM01321"/>
    </source>
</evidence>
<reference evidence="2 3" key="1">
    <citation type="submission" date="2018-06" db="EMBL/GenBank/DDBJ databases">
        <authorList>
            <consortium name="Pathogen Informatics"/>
            <person name="Doyle S."/>
        </authorList>
    </citation>
    <scope>NUCLEOTIDE SEQUENCE [LARGE SCALE GENOMIC DNA]</scope>
    <source>
        <strain evidence="2 3">NCTC11157</strain>
    </source>
</reference>
<dbReference type="InterPro" id="IPR002686">
    <property type="entry name" value="Transposase_17"/>
</dbReference>
<dbReference type="AlphaFoldDB" id="A0A379DXB8"/>
<dbReference type="GO" id="GO:0043565">
    <property type="term" value="F:sequence-specific DNA binding"/>
    <property type="evidence" value="ECO:0007669"/>
    <property type="project" value="TreeGrafter"/>
</dbReference>
<dbReference type="GeneID" id="91082063"/>
<dbReference type="EMBL" id="UGTL01000001">
    <property type="protein sequence ID" value="SUB85127.1"/>
    <property type="molecule type" value="Genomic_DNA"/>
</dbReference>
<organism evidence="2 3">
    <name type="scientific">Prevotella disiens</name>
    <dbReference type="NCBI Taxonomy" id="28130"/>
    <lineage>
        <taxon>Bacteria</taxon>
        <taxon>Pseudomonadati</taxon>
        <taxon>Bacteroidota</taxon>
        <taxon>Bacteroidia</taxon>
        <taxon>Bacteroidales</taxon>
        <taxon>Prevotellaceae</taxon>
        <taxon>Prevotella</taxon>
    </lineage>
</organism>
<dbReference type="SUPFAM" id="SSF143422">
    <property type="entry name" value="Transposase IS200-like"/>
    <property type="match status" value="1"/>
</dbReference>
<dbReference type="SMART" id="SM01321">
    <property type="entry name" value="Y1_Tnp"/>
    <property type="match status" value="1"/>
</dbReference>
<accession>A0A379DXB8</accession>
<dbReference type="PANTHER" id="PTHR36966:SF1">
    <property type="entry name" value="REP-ASSOCIATED TYROSINE TRANSPOSASE"/>
    <property type="match status" value="1"/>
</dbReference>
<dbReference type="PANTHER" id="PTHR36966">
    <property type="entry name" value="REP-ASSOCIATED TYROSINE TRANSPOSASE"/>
    <property type="match status" value="1"/>
</dbReference>
<dbReference type="OrthoDB" id="9794403at2"/>
<dbReference type="InterPro" id="IPR052715">
    <property type="entry name" value="RAYT_transposase"/>
</dbReference>
<sequence length="183" mass="22611">MEFFHRKYIRWHGYNYDTAGYYFITIVTHERKNILSRIEDDQVHLSLIGKIVQKCMEQIEERFTDVQIEDFVLMPNHVHFIIKNYGEENITEIVRTVKALSSFHYHKQNDNKKIKLWQRNYFDRVIRDEREFNFIRNYIFKNPERWNKDKLNNECITNNDNIMETLKKIQLDSTYDPIDYFKR</sequence>
<dbReference type="GO" id="GO:0004803">
    <property type="term" value="F:transposase activity"/>
    <property type="evidence" value="ECO:0007669"/>
    <property type="project" value="InterPro"/>
</dbReference>
<dbReference type="RefSeq" id="WP_115367900.1">
    <property type="nucleotide sequence ID" value="NZ_UGTL01000001.1"/>
</dbReference>